<accession>A0A5J5IJC9</accession>
<reference evidence="2 3" key="1">
    <citation type="submission" date="2019-09" db="EMBL/GenBank/DDBJ databases">
        <title>Draft genome sequence of Ginsengibacter sp. BR5-29.</title>
        <authorList>
            <person name="Im W.-T."/>
        </authorList>
    </citation>
    <scope>NUCLEOTIDE SEQUENCE [LARGE SCALE GENOMIC DNA]</scope>
    <source>
        <strain evidence="2 3">BR5-29</strain>
    </source>
</reference>
<proteinExistence type="predicted"/>
<dbReference type="RefSeq" id="WP_150413238.1">
    <property type="nucleotide sequence ID" value="NZ_VYQF01000001.1"/>
</dbReference>
<dbReference type="EMBL" id="VYQF01000001">
    <property type="protein sequence ID" value="KAA9041149.1"/>
    <property type="molecule type" value="Genomic_DNA"/>
</dbReference>
<evidence type="ECO:0000256" key="1">
    <source>
        <dbReference type="SAM" id="Phobius"/>
    </source>
</evidence>
<keyword evidence="1" id="KW-0472">Membrane</keyword>
<dbReference type="Proteomes" id="UP000326903">
    <property type="component" value="Unassembled WGS sequence"/>
</dbReference>
<organism evidence="2 3">
    <name type="scientific">Ginsengibacter hankyongi</name>
    <dbReference type="NCBI Taxonomy" id="2607284"/>
    <lineage>
        <taxon>Bacteria</taxon>
        <taxon>Pseudomonadati</taxon>
        <taxon>Bacteroidota</taxon>
        <taxon>Chitinophagia</taxon>
        <taxon>Chitinophagales</taxon>
        <taxon>Chitinophagaceae</taxon>
        <taxon>Ginsengibacter</taxon>
    </lineage>
</organism>
<keyword evidence="1" id="KW-1133">Transmembrane helix</keyword>
<sequence length="256" mass="29821">MEVHHHPHVEKKGFKEYFLEFVMIFLAVTLGFLAESLREYVTEHKHAKEYAQEMISDLKSDTADLKYYINYTGYGVGKIDTLIQLISAKDPRQIPSGKLYWYGLFGGAHGSFVSHDATIHQMESSGALRYFTDASLNRNVAQYDQLCRRWGKLEEIDIGIYTEVRKARAKIFEFKYNDAANNIYLANKTSFNQERIDSFMKTNPPLLTYDKTLFNEYLEMIRSRFLPNQLKDADTLLQHATTLIDKLKKVYNLKNE</sequence>
<protein>
    <submittedName>
        <fullName evidence="2">Uncharacterized protein</fullName>
    </submittedName>
</protein>
<feature type="transmembrane region" description="Helical" evidence="1">
    <location>
        <begin position="17"/>
        <end position="37"/>
    </location>
</feature>
<keyword evidence="3" id="KW-1185">Reference proteome</keyword>
<name>A0A5J5IJC9_9BACT</name>
<keyword evidence="1" id="KW-0812">Transmembrane</keyword>
<comment type="caution">
    <text evidence="2">The sequence shown here is derived from an EMBL/GenBank/DDBJ whole genome shotgun (WGS) entry which is preliminary data.</text>
</comment>
<dbReference type="AlphaFoldDB" id="A0A5J5IJC9"/>
<evidence type="ECO:0000313" key="3">
    <source>
        <dbReference type="Proteomes" id="UP000326903"/>
    </source>
</evidence>
<gene>
    <name evidence="2" type="ORF">FW778_03680</name>
</gene>
<evidence type="ECO:0000313" key="2">
    <source>
        <dbReference type="EMBL" id="KAA9041149.1"/>
    </source>
</evidence>